<proteinExistence type="predicted"/>
<organism evidence="1 2">
    <name type="scientific">Heterorhabditis bacteriophora</name>
    <name type="common">Entomopathogenic nematode worm</name>
    <dbReference type="NCBI Taxonomy" id="37862"/>
    <lineage>
        <taxon>Eukaryota</taxon>
        <taxon>Metazoa</taxon>
        <taxon>Ecdysozoa</taxon>
        <taxon>Nematoda</taxon>
        <taxon>Chromadorea</taxon>
        <taxon>Rhabditida</taxon>
        <taxon>Rhabditina</taxon>
        <taxon>Rhabditomorpha</taxon>
        <taxon>Strongyloidea</taxon>
        <taxon>Heterorhabditidae</taxon>
        <taxon>Heterorhabditis</taxon>
    </lineage>
</organism>
<reference evidence="2" key="1">
    <citation type="submission" date="2016-11" db="UniProtKB">
        <authorList>
            <consortium name="WormBaseParasite"/>
        </authorList>
    </citation>
    <scope>IDENTIFICATION</scope>
</reference>
<name>A0A1I7WB16_HETBA</name>
<dbReference type="WBParaSite" id="Hba_01862">
    <property type="protein sequence ID" value="Hba_01862"/>
    <property type="gene ID" value="Hba_01862"/>
</dbReference>
<sequence length="136" mass="15957">MRYLPFLHLLVFCNGGSFHSPDLYLLLSNIPKCPFIQLYTFSFFFFVKSFLSVKPILHFICYSSVYSLTNILEYFELFNEKICSIIGMHAHAGCRSYVNLSAAGQRLIRLWSMDERFSANLLYRITIKSLEKKRMN</sequence>
<protein>
    <submittedName>
        <fullName evidence="2">WD_REPEATS_REGION domain-containing protein</fullName>
    </submittedName>
</protein>
<dbReference type="Proteomes" id="UP000095283">
    <property type="component" value="Unplaced"/>
</dbReference>
<evidence type="ECO:0000313" key="1">
    <source>
        <dbReference type="Proteomes" id="UP000095283"/>
    </source>
</evidence>
<keyword evidence="1" id="KW-1185">Reference proteome</keyword>
<evidence type="ECO:0000313" key="2">
    <source>
        <dbReference type="WBParaSite" id="Hba_01862"/>
    </source>
</evidence>
<accession>A0A1I7WB16</accession>
<dbReference type="AlphaFoldDB" id="A0A1I7WB16"/>